<dbReference type="AlphaFoldDB" id="B8CKA4"/>
<protein>
    <submittedName>
        <fullName evidence="1">Uncharacterized protein</fullName>
    </submittedName>
</protein>
<proteinExistence type="predicted"/>
<dbReference type="KEGG" id="swp:swp_1145"/>
<evidence type="ECO:0000313" key="2">
    <source>
        <dbReference type="Proteomes" id="UP000000753"/>
    </source>
</evidence>
<keyword evidence="2" id="KW-1185">Reference proteome</keyword>
<gene>
    <name evidence="1" type="ordered locus">swp_1145</name>
</gene>
<reference evidence="1 2" key="1">
    <citation type="journal article" date="2008" name="PLoS ONE">
        <title>Environmental adaptation: genomic analysis of the piezotolerant and psychrotolerant deep-sea iron reducing bacterium Shewanella piezotolerans WP3.</title>
        <authorList>
            <person name="Wang F."/>
            <person name="Wang J."/>
            <person name="Jian H."/>
            <person name="Zhang B."/>
            <person name="Li S."/>
            <person name="Wang F."/>
            <person name="Zeng X."/>
            <person name="Gao L."/>
            <person name="Bartlett D.H."/>
            <person name="Yu J."/>
            <person name="Hu S."/>
            <person name="Xiao X."/>
        </authorList>
    </citation>
    <scope>NUCLEOTIDE SEQUENCE [LARGE SCALE GENOMIC DNA]</scope>
    <source>
        <strain evidence="2">WP3 / JCM 13877</strain>
    </source>
</reference>
<name>B8CKA4_SHEPW</name>
<organism evidence="1 2">
    <name type="scientific">Shewanella piezotolerans (strain WP3 / JCM 13877)</name>
    <dbReference type="NCBI Taxonomy" id="225849"/>
    <lineage>
        <taxon>Bacteria</taxon>
        <taxon>Pseudomonadati</taxon>
        <taxon>Pseudomonadota</taxon>
        <taxon>Gammaproteobacteria</taxon>
        <taxon>Alteromonadales</taxon>
        <taxon>Shewanellaceae</taxon>
        <taxon>Shewanella</taxon>
    </lineage>
</organism>
<dbReference type="EMBL" id="CP000472">
    <property type="protein sequence ID" value="ACJ27942.1"/>
    <property type="molecule type" value="Genomic_DNA"/>
</dbReference>
<dbReference type="HOGENOM" id="CLU_3276586_0_0_6"/>
<dbReference type="Proteomes" id="UP000000753">
    <property type="component" value="Chromosome"/>
</dbReference>
<sequence length="41" mass="4455">MAGVAVLMHPSGDIPVKKHDAKYGERYCGKIQPNMSSSTHI</sequence>
<accession>B8CKA4</accession>
<evidence type="ECO:0000313" key="1">
    <source>
        <dbReference type="EMBL" id="ACJ27942.1"/>
    </source>
</evidence>